<gene>
    <name evidence="1" type="ORF">OTU49_011893</name>
</gene>
<organism evidence="1 2">
    <name type="scientific">Cherax quadricarinatus</name>
    <name type="common">Australian red claw crayfish</name>
    <dbReference type="NCBI Taxonomy" id="27406"/>
    <lineage>
        <taxon>Eukaryota</taxon>
        <taxon>Metazoa</taxon>
        <taxon>Ecdysozoa</taxon>
        <taxon>Arthropoda</taxon>
        <taxon>Crustacea</taxon>
        <taxon>Multicrustacea</taxon>
        <taxon>Malacostraca</taxon>
        <taxon>Eumalacostraca</taxon>
        <taxon>Eucarida</taxon>
        <taxon>Decapoda</taxon>
        <taxon>Pleocyemata</taxon>
        <taxon>Astacidea</taxon>
        <taxon>Parastacoidea</taxon>
        <taxon>Parastacidae</taxon>
        <taxon>Cherax</taxon>
    </lineage>
</organism>
<dbReference type="SUPFAM" id="SSF50630">
    <property type="entry name" value="Acid proteases"/>
    <property type="match status" value="1"/>
</dbReference>
<dbReference type="AlphaFoldDB" id="A0AAW0W167"/>
<sequence length="140" mass="15805">CRSKLVMAPVTRSKKVVPRHEYYLRSRCMGCRKEREDVVLYVNPSFSRDEPPCVKGLPTVTLDFHQQVTATINGFNVTLTVDCGTSLTLMTHTMARRIHLTDSITKYINLFLATSKCEKICKVGVVPEVHVCFPSNICIV</sequence>
<evidence type="ECO:0008006" key="3">
    <source>
        <dbReference type="Google" id="ProtNLM"/>
    </source>
</evidence>
<dbReference type="EMBL" id="JARKIK010000091">
    <property type="protein sequence ID" value="KAK8723188.1"/>
    <property type="molecule type" value="Genomic_DNA"/>
</dbReference>
<accession>A0AAW0W167</accession>
<dbReference type="Proteomes" id="UP001445076">
    <property type="component" value="Unassembled WGS sequence"/>
</dbReference>
<dbReference type="InterPro" id="IPR021109">
    <property type="entry name" value="Peptidase_aspartic_dom_sf"/>
</dbReference>
<name>A0AAW0W167_CHEQU</name>
<evidence type="ECO:0000313" key="1">
    <source>
        <dbReference type="EMBL" id="KAK8723188.1"/>
    </source>
</evidence>
<dbReference type="Gene3D" id="2.40.70.10">
    <property type="entry name" value="Acid Proteases"/>
    <property type="match status" value="1"/>
</dbReference>
<feature type="non-terminal residue" evidence="1">
    <location>
        <position position="1"/>
    </location>
</feature>
<proteinExistence type="predicted"/>
<evidence type="ECO:0000313" key="2">
    <source>
        <dbReference type="Proteomes" id="UP001445076"/>
    </source>
</evidence>
<reference evidence="1 2" key="1">
    <citation type="journal article" date="2024" name="BMC Genomics">
        <title>Genome assembly of redclaw crayfish (Cherax quadricarinatus) provides insights into its immune adaptation and hypoxia tolerance.</title>
        <authorList>
            <person name="Liu Z."/>
            <person name="Zheng J."/>
            <person name="Li H."/>
            <person name="Fang K."/>
            <person name="Wang S."/>
            <person name="He J."/>
            <person name="Zhou D."/>
            <person name="Weng S."/>
            <person name="Chi M."/>
            <person name="Gu Z."/>
            <person name="He J."/>
            <person name="Li F."/>
            <person name="Wang M."/>
        </authorList>
    </citation>
    <scope>NUCLEOTIDE SEQUENCE [LARGE SCALE GENOMIC DNA]</scope>
    <source>
        <strain evidence="1">ZL_2023a</strain>
    </source>
</reference>
<keyword evidence="2" id="KW-1185">Reference proteome</keyword>
<protein>
    <recommendedName>
        <fullName evidence="3">Peptidase A2 domain-containing protein</fullName>
    </recommendedName>
</protein>
<comment type="caution">
    <text evidence="1">The sequence shown here is derived from an EMBL/GenBank/DDBJ whole genome shotgun (WGS) entry which is preliminary data.</text>
</comment>